<dbReference type="RefSeq" id="WP_150060846.1">
    <property type="nucleotide sequence ID" value="NZ_JACHII010000003.1"/>
</dbReference>
<comment type="caution">
    <text evidence="1">The sequence shown here is derived from an EMBL/GenBank/DDBJ whole genome shotgun (WGS) entry which is preliminary data.</text>
</comment>
<dbReference type="AlphaFoldDB" id="A0A5M6IGN8"/>
<accession>A0A5M6IGN8</accession>
<evidence type="ECO:0000313" key="1">
    <source>
        <dbReference type="EMBL" id="KAA5606835.1"/>
    </source>
</evidence>
<name>A0A5M6IGN8_9PROT</name>
<gene>
    <name evidence="1" type="ORF">F1188_02635</name>
</gene>
<dbReference type="Pfam" id="PF10109">
    <property type="entry name" value="Phage_TAC_7"/>
    <property type="match status" value="1"/>
</dbReference>
<keyword evidence="2" id="KW-1185">Reference proteome</keyword>
<dbReference type="InterPro" id="IPR019289">
    <property type="entry name" value="Phage_tail_E/E"/>
</dbReference>
<protein>
    <submittedName>
        <fullName evidence="1">Phage tail assembly protein</fullName>
    </submittedName>
</protein>
<dbReference type="EMBL" id="VWPJ01000002">
    <property type="protein sequence ID" value="KAA5606835.1"/>
    <property type="molecule type" value="Genomic_DNA"/>
</dbReference>
<proteinExistence type="predicted"/>
<evidence type="ECO:0000313" key="2">
    <source>
        <dbReference type="Proteomes" id="UP000324065"/>
    </source>
</evidence>
<reference evidence="1 2" key="1">
    <citation type="submission" date="2019-09" db="EMBL/GenBank/DDBJ databases">
        <title>Genome sequence of Roseospira marina, one of the more divergent members of the non-sulfur purple photosynthetic bacterial family, the Rhodospirillaceae.</title>
        <authorList>
            <person name="Meyer T."/>
            <person name="Kyndt J."/>
        </authorList>
    </citation>
    <scope>NUCLEOTIDE SEQUENCE [LARGE SCALE GENOMIC DNA]</scope>
    <source>
        <strain evidence="1 2">DSM 15113</strain>
    </source>
</reference>
<dbReference type="OrthoDB" id="7306484at2"/>
<organism evidence="1 2">
    <name type="scientific">Roseospira marina</name>
    <dbReference type="NCBI Taxonomy" id="140057"/>
    <lineage>
        <taxon>Bacteria</taxon>
        <taxon>Pseudomonadati</taxon>
        <taxon>Pseudomonadota</taxon>
        <taxon>Alphaproteobacteria</taxon>
        <taxon>Rhodospirillales</taxon>
        <taxon>Rhodospirillaceae</taxon>
        <taxon>Roseospira</taxon>
    </lineage>
</organism>
<sequence>MSEPTTEPTTLALTVPVTVDGRTLSTVTLRRPKVGDLRRMDRAGSGDLDKTLWLIGSLADLTPAEVDELDARDLATIGEVVAGFTGTAV</sequence>
<dbReference type="Proteomes" id="UP000324065">
    <property type="component" value="Unassembled WGS sequence"/>
</dbReference>